<organism evidence="5 6">
    <name type="scientific">Renibacterium salmoninarum (strain ATCC 33209 / DSM 20767 / JCM 11484 / NBRC 15589 / NCIMB 2235)</name>
    <dbReference type="NCBI Taxonomy" id="288705"/>
    <lineage>
        <taxon>Bacteria</taxon>
        <taxon>Bacillati</taxon>
        <taxon>Actinomycetota</taxon>
        <taxon>Actinomycetes</taxon>
        <taxon>Micrococcales</taxon>
        <taxon>Micrococcaceae</taxon>
        <taxon>Renibacterium</taxon>
    </lineage>
</organism>
<proteinExistence type="inferred from homology"/>
<evidence type="ECO:0000256" key="1">
    <source>
        <dbReference type="ARBA" id="ARBA00004924"/>
    </source>
</evidence>
<protein>
    <submittedName>
        <fullName evidence="5">Siderophore biosynthesis protein, IucA/IucC family</fullName>
    </submittedName>
</protein>
<gene>
    <name evidence="5" type="ordered locus">RSal33209_1690</name>
</gene>
<dbReference type="KEGG" id="rsa:RSal33209_1690"/>
<accession>A9WMT1</accession>
<dbReference type="eggNOG" id="COG4264">
    <property type="taxonomic scope" value="Bacteria"/>
</dbReference>
<dbReference type="Gene3D" id="1.10.510.40">
    <property type="match status" value="1"/>
</dbReference>
<dbReference type="InterPro" id="IPR007310">
    <property type="entry name" value="Aerobactin_biosyn_IucA/IucC_N"/>
</dbReference>
<dbReference type="Proteomes" id="UP000002007">
    <property type="component" value="Chromosome"/>
</dbReference>
<evidence type="ECO:0000259" key="4">
    <source>
        <dbReference type="Pfam" id="PF06276"/>
    </source>
</evidence>
<comment type="similarity">
    <text evidence="2">Belongs to the IucA/IucC family.</text>
</comment>
<dbReference type="GO" id="GO:0016881">
    <property type="term" value="F:acid-amino acid ligase activity"/>
    <property type="evidence" value="ECO:0007669"/>
    <property type="project" value="UniProtKB-ARBA"/>
</dbReference>
<dbReference type="EMBL" id="CP000910">
    <property type="protein sequence ID" value="ABY23426.1"/>
    <property type="molecule type" value="Genomic_DNA"/>
</dbReference>
<reference evidence="6" key="1">
    <citation type="journal article" date="2008" name="J. Bacteriol.">
        <title>Genome sequence of the fish pathogen Renibacterium salmoninarum suggests reductive evolution away from an environmental Arthrobacter ancestor.</title>
        <authorList>
            <person name="Wiens G.D."/>
            <person name="Rockey D.D."/>
            <person name="Wu Z."/>
            <person name="Chang J."/>
            <person name="Levy R."/>
            <person name="Crane S."/>
            <person name="Chen D.S."/>
            <person name="Capri G.R."/>
            <person name="Burnett J.R."/>
            <person name="Sudheesh P.S."/>
            <person name="Schipma M.J."/>
            <person name="Burd H."/>
            <person name="Bhattacharyya A."/>
            <person name="Rhodes L.D."/>
            <person name="Kaul R."/>
            <person name="Strom M.S."/>
        </authorList>
    </citation>
    <scope>NUCLEOTIDE SEQUENCE [LARGE SCALE GENOMIC DNA]</scope>
    <source>
        <strain evidence="6">ATCC 33209 / DSM 20767 / JCM 11484 / NBRC 15589 / NCIMB 2235</strain>
    </source>
</reference>
<dbReference type="InterPro" id="IPR022770">
    <property type="entry name" value="IucA/IucC-like_C"/>
</dbReference>
<comment type="pathway">
    <text evidence="1">Siderophore biosynthesis.</text>
</comment>
<dbReference type="Pfam" id="PF06276">
    <property type="entry name" value="FhuF"/>
    <property type="match status" value="1"/>
</dbReference>
<dbReference type="InterPro" id="IPR037455">
    <property type="entry name" value="LucA/IucC-like"/>
</dbReference>
<feature type="domain" description="Aerobactin siderophore biosynthesis IucA/IucC-like C-terminal" evidence="4">
    <location>
        <begin position="391"/>
        <end position="556"/>
    </location>
</feature>
<name>A9WMT1_RENSM</name>
<dbReference type="PANTHER" id="PTHR34384">
    <property type="entry name" value="L-2,3-DIAMINOPROPANOATE--CITRATE LIGASE"/>
    <property type="match status" value="1"/>
</dbReference>
<feature type="domain" description="Aerobactin siderophore biosynthesis IucA/IucC N-terminal" evidence="3">
    <location>
        <begin position="125"/>
        <end position="360"/>
    </location>
</feature>
<evidence type="ECO:0000313" key="6">
    <source>
        <dbReference type="Proteomes" id="UP000002007"/>
    </source>
</evidence>
<evidence type="ECO:0000256" key="2">
    <source>
        <dbReference type="ARBA" id="ARBA00007832"/>
    </source>
</evidence>
<keyword evidence="6" id="KW-1185">Reference proteome</keyword>
<evidence type="ECO:0000259" key="3">
    <source>
        <dbReference type="Pfam" id="PF04183"/>
    </source>
</evidence>
<sequence>MLGCFIREVSGPDQDLDAGVSHFTVRLPRSGNALRVELQRLSAGGAHRLQGWVEIREAPESDNDSWRELGLRELGEVLGAELAALSGESNEEFSGQLLASRDGLADIALARPAELPREVSQPAADYLDSEQALIAGHPRHPSPKWRSGDLREWRRYSPETRPSFPMQWLAVPDELVLDYAEGFDQHAKTGELLADLALPTGHRALPVHPWQYRLLLEGEAGPALTEALSSGALRYLGTGGADLFPTASVRTLYQPESDVFLKTSLNVRITNCLRKNAEYELAGAVELTDFLAPSFAQISARFPRFSVLPEPAARSVRLPDSLADDRSRHALLEGVGVIVRNGVQSTLLPGERLHLAGSLAAAEPDPSGTQTRLADLAVMAGSRSTADWARQWWQGYLRHLVPPVLALWAEHGIVLEPHLQNVLVVLGNDQLPAGVVLRDMEGTKLVTGRGPGTDQGLSAAVAKSAFYDESRAWNRVAYCLFVNNLVEVAGALADLAQANGLPGNGFETQLWHDAYELLSEIAPELGNPAEIKAVLAGVALPAKTNLLLRWSRQADRLAGYAPFPNPFVRNFEQAQS</sequence>
<dbReference type="GO" id="GO:0019290">
    <property type="term" value="P:siderophore biosynthetic process"/>
    <property type="evidence" value="ECO:0007669"/>
    <property type="project" value="InterPro"/>
</dbReference>
<evidence type="ECO:0000313" key="5">
    <source>
        <dbReference type="EMBL" id="ABY23426.1"/>
    </source>
</evidence>
<dbReference type="AlphaFoldDB" id="A9WMT1"/>
<dbReference type="HOGENOM" id="CLU_018283_1_0_11"/>
<dbReference type="Pfam" id="PF04183">
    <property type="entry name" value="IucA_IucC"/>
    <property type="match status" value="1"/>
</dbReference>
<dbReference type="PANTHER" id="PTHR34384:SF5">
    <property type="entry name" value="L-2,3-DIAMINOPROPANOATE--CITRATE LIGASE"/>
    <property type="match status" value="1"/>
</dbReference>
<dbReference type="STRING" id="288705.RSal33209_1690"/>